<dbReference type="HOGENOM" id="CLU_457079_0_0_1"/>
<evidence type="ECO:0000313" key="3">
    <source>
        <dbReference type="Proteomes" id="UP000019471"/>
    </source>
</evidence>
<dbReference type="InterPro" id="IPR010730">
    <property type="entry name" value="HET"/>
</dbReference>
<dbReference type="Proteomes" id="UP000019471">
    <property type="component" value="Unassembled WGS sequence"/>
</dbReference>
<evidence type="ECO:0000259" key="1">
    <source>
        <dbReference type="Pfam" id="PF06985"/>
    </source>
</evidence>
<dbReference type="Pfam" id="PF06985">
    <property type="entry name" value="HET"/>
    <property type="match status" value="1"/>
</dbReference>
<dbReference type="InterPro" id="IPR052895">
    <property type="entry name" value="HetReg/Transcr_Mod"/>
</dbReference>
<evidence type="ECO:0000313" key="2">
    <source>
        <dbReference type="EMBL" id="EXJ76545.1"/>
    </source>
</evidence>
<feature type="domain" description="Heterokaryon incompatibility" evidence="1">
    <location>
        <begin position="103"/>
        <end position="238"/>
    </location>
</feature>
<dbReference type="PANTHER" id="PTHR24148:SF73">
    <property type="entry name" value="HET DOMAIN PROTEIN (AFU_ORTHOLOGUE AFUA_8G01020)"/>
    <property type="match status" value="1"/>
</dbReference>
<protein>
    <recommendedName>
        <fullName evidence="1">Heterokaryon incompatibility domain-containing protein</fullName>
    </recommendedName>
</protein>
<dbReference type="RefSeq" id="XP_007739862.1">
    <property type="nucleotide sequence ID" value="XM_007741672.1"/>
</dbReference>
<comment type="caution">
    <text evidence="2">The sequence shown here is derived from an EMBL/GenBank/DDBJ whole genome shotgun (WGS) entry which is preliminary data.</text>
</comment>
<dbReference type="PANTHER" id="PTHR24148">
    <property type="entry name" value="ANKYRIN REPEAT DOMAIN-CONTAINING PROTEIN 39 HOMOLOG-RELATED"/>
    <property type="match status" value="1"/>
</dbReference>
<sequence>MKAEDPSAKYGWRAEYNHHYEGLSPFEYKPLEDDRNIRLLQFHKHAALSELQAKLGKSTTDHLIGPNTTRVRIRRNPDPDDLTFWPLAVTLVEVPLDKLPPFQSISYVCGPQEQRAIICNGRLLFINRNCALALYHLSCDLQDSENDYIWVDQICIHQDDAAEKGQQVALMAEHYSCSTRTAAWIGESDEELEELFETHNKPTTAMLIGHGNGLPFQREGIAKLFSNPWFRRGWIVQEAGLSRELELFCGSYVVSWSTLLDFYRESLVWPRWSLPDRETIYRFNQLRRTIIHSETRSLNIRQALEFTQHTSVTDQRDRLYALFGVCKPIRELAGFPDYTITSEELYLKFAFAVIKQYVPSSPFLWQMITIYGNGPDDTERLPSWAPDFSHGKSRCLIHPLSRMSDFETSSRLTPSALLTQQFDEESRTLTCQCVDIGTLGHVLWDRPNDLHHTLIEDPHAVQRILDANAIHEYNMSGQGRPVRVNPARPTDLLYRLVEDDYFDSAKKLPFHNAAEWQDMKVFVTARDDWLAVAPACAHEGDKVVLFEGNIPTGQLSVLHGNGDGLWKYAGTCFLLGWKPHGSRKIVDELGTCEVSLR</sequence>
<proteinExistence type="predicted"/>
<keyword evidence="3" id="KW-1185">Reference proteome</keyword>
<accession>W9XGT1</accession>
<dbReference type="OrthoDB" id="5386682at2759"/>
<reference evidence="2 3" key="1">
    <citation type="submission" date="2013-03" db="EMBL/GenBank/DDBJ databases">
        <title>The Genome Sequence of Cladophialophora psammophila CBS 110553.</title>
        <authorList>
            <consortium name="The Broad Institute Genomics Platform"/>
            <person name="Cuomo C."/>
            <person name="de Hoog S."/>
            <person name="Gorbushina A."/>
            <person name="Walker B."/>
            <person name="Young S.K."/>
            <person name="Zeng Q."/>
            <person name="Gargeya S."/>
            <person name="Fitzgerald M."/>
            <person name="Haas B."/>
            <person name="Abouelleil A."/>
            <person name="Allen A.W."/>
            <person name="Alvarado L."/>
            <person name="Arachchi H.M."/>
            <person name="Berlin A.M."/>
            <person name="Chapman S.B."/>
            <person name="Gainer-Dewar J."/>
            <person name="Goldberg J."/>
            <person name="Griggs A."/>
            <person name="Gujja S."/>
            <person name="Hansen M."/>
            <person name="Howarth C."/>
            <person name="Imamovic A."/>
            <person name="Ireland A."/>
            <person name="Larimer J."/>
            <person name="McCowan C."/>
            <person name="Murphy C."/>
            <person name="Pearson M."/>
            <person name="Poon T.W."/>
            <person name="Priest M."/>
            <person name="Roberts A."/>
            <person name="Saif S."/>
            <person name="Shea T."/>
            <person name="Sisk P."/>
            <person name="Sykes S."/>
            <person name="Wortman J."/>
            <person name="Nusbaum C."/>
            <person name="Birren B."/>
        </authorList>
    </citation>
    <scope>NUCLEOTIDE SEQUENCE [LARGE SCALE GENOMIC DNA]</scope>
    <source>
        <strain evidence="2 3">CBS 110553</strain>
    </source>
</reference>
<name>W9XGT1_9EURO</name>
<gene>
    <name evidence="2" type="ORF">A1O5_01053</name>
</gene>
<dbReference type="EMBL" id="AMGX01000001">
    <property type="protein sequence ID" value="EXJ76545.1"/>
    <property type="molecule type" value="Genomic_DNA"/>
</dbReference>
<dbReference type="AlphaFoldDB" id="W9XGT1"/>
<dbReference type="GeneID" id="19185789"/>
<organism evidence="2 3">
    <name type="scientific">Cladophialophora psammophila CBS 110553</name>
    <dbReference type="NCBI Taxonomy" id="1182543"/>
    <lineage>
        <taxon>Eukaryota</taxon>
        <taxon>Fungi</taxon>
        <taxon>Dikarya</taxon>
        <taxon>Ascomycota</taxon>
        <taxon>Pezizomycotina</taxon>
        <taxon>Eurotiomycetes</taxon>
        <taxon>Chaetothyriomycetidae</taxon>
        <taxon>Chaetothyriales</taxon>
        <taxon>Herpotrichiellaceae</taxon>
        <taxon>Cladophialophora</taxon>
    </lineage>
</organism>